<feature type="domain" description="WxxW" evidence="6">
    <location>
        <begin position="659"/>
        <end position="734"/>
    </location>
</feature>
<feature type="domain" description="WxxW" evidence="6">
    <location>
        <begin position="386"/>
        <end position="469"/>
    </location>
</feature>
<evidence type="ECO:0000256" key="2">
    <source>
        <dbReference type="ARBA" id="ARBA00022525"/>
    </source>
</evidence>
<feature type="chain" id="PRO_5043609821" description="WxxW domain-containing protein" evidence="5">
    <location>
        <begin position="22"/>
        <end position="1102"/>
    </location>
</feature>
<keyword evidence="2" id="KW-0964">Secreted</keyword>
<feature type="domain" description="WxxW" evidence="6">
    <location>
        <begin position="926"/>
        <end position="1009"/>
    </location>
</feature>
<sequence length="1102" mass="119258">MSSKVFATWLVLATIITLSTQSCITQWFDNDDPNDDGDYELLSDLLNMYPGEICPIPIGIEAQTVSGQSSSNAFQVYNPNIGLSCVNADQGGQICPDYKVRFTCPETWCSKCRTPWFDRDDPGGVGDYETLPSTLVTYPLQVCAQPIAIEVTTITETPVLPGSQFPVYDPTQGFACKNAQQNGWCQDYKVRFTCPVSFCAPTCVTRWFDSDNPNTNGGDSELLTTLLGLYPGYICPNPLGIEAQTTSGLPASQTGNIFQVYNPTIGFSCINSNQKGGFCADYKVRFTCPEDWCSTCRTPWFDQDDPIGPGDDETLPSILIAYPLQVCAQPIAIEVTTITGTPVLPSGSGITVYDPLQGFVCVNVACPDYRVRFTCPASFCGTKCVTRWFDSDNPDTNGGDSELLTTLLGLYPGYICPNPLGIEAQTTSGLPASQTGNIFQVYNPTTGFSCVNANQGGGICADYKVRFTCPETWCSKCRTPWFDRDNPQGGDYETLPLILIAYPLQVCAQPIAIEVTTITGTPVLPSGSGITVYDPLQGFVCVNGACLDYRVRFTCPASFCGTKCVTKWFDSDNPNTNGGDSELLTTLLGLYPGYICPNPLGIEAQTTSGLPASQTGNVFQVYNPTIGFSCINANQGGGGCYDYKVRFTCPEDWCSKCRTPWFDRDNPQGGDYETLPLILITYPLQVCAQPIAIEVTTITGTPVLPSGSGITVYDPVQGFVCVNGAIDYRVRFTCPASFCGTKCVTKWFDSDNPNTNGGDSELLTTLLSLYPGYICPNPLGIEAQTTSGLPASLTGNVFQVYNPTIGFSCVNANQGGAFCADYKVRFTCPEDWCSKCRTPWFDRDDPTGPGDDEKLLLILITYPLQVCAQPIAIEVTTITGTPVLPSGSGITVYDPLQGFVCVNGACPDYRVRFTCPSSFCGTKCVTRWFDSDNPDTNGGDSELLTTLLGLYPGDICPNPLGIEAQTTSGLSASQTGNVFQVYNTTIGFSCVNANQGGGICADYKVRFTCPEDWCSNCRTPWFDRDDPTGPGDDETLSLTLIAYPLQVCAQPIAIEVSTITGTPVLPSGSQFPVYDPLQGFECKNEPQSGWICQDYKVRYKCP</sequence>
<evidence type="ECO:0000259" key="6">
    <source>
        <dbReference type="Pfam" id="PF13330"/>
    </source>
</evidence>
<organism evidence="7 8">
    <name type="scientific">Culter alburnus</name>
    <name type="common">Topmouth culter</name>
    <dbReference type="NCBI Taxonomy" id="194366"/>
    <lineage>
        <taxon>Eukaryota</taxon>
        <taxon>Metazoa</taxon>
        <taxon>Chordata</taxon>
        <taxon>Craniata</taxon>
        <taxon>Vertebrata</taxon>
        <taxon>Euteleostomi</taxon>
        <taxon>Actinopterygii</taxon>
        <taxon>Neopterygii</taxon>
        <taxon>Teleostei</taxon>
        <taxon>Ostariophysi</taxon>
        <taxon>Cypriniformes</taxon>
        <taxon>Xenocyprididae</taxon>
        <taxon>Xenocypridinae</taxon>
        <taxon>Culter</taxon>
    </lineage>
</organism>
<comment type="subcellular location">
    <subcellularLocation>
        <location evidence="1">Secreted</location>
    </subcellularLocation>
</comment>
<keyword evidence="3 5" id="KW-0732">Signal</keyword>
<evidence type="ECO:0000313" key="7">
    <source>
        <dbReference type="EMBL" id="KAK9954196.1"/>
    </source>
</evidence>
<gene>
    <name evidence="7" type="ORF">ABG768_016290</name>
</gene>
<dbReference type="Proteomes" id="UP001479290">
    <property type="component" value="Unassembled WGS sequence"/>
</dbReference>
<dbReference type="PANTHER" id="PTHR15031">
    <property type="entry name" value="CARTILAGE INTERMEDIATE LAYER PROTEIN CLIP"/>
    <property type="match status" value="1"/>
</dbReference>
<feature type="domain" description="WxxW" evidence="6">
    <location>
        <begin position="1019"/>
        <end position="1101"/>
    </location>
</feature>
<feature type="domain" description="WxxW" evidence="6">
    <location>
        <begin position="745"/>
        <end position="828"/>
    </location>
</feature>
<dbReference type="PANTHER" id="PTHR15031:SF4">
    <property type="entry name" value="CARTILAGE INTERMEDIATE LAYER PROTEIN 1"/>
    <property type="match status" value="1"/>
</dbReference>
<evidence type="ECO:0000313" key="8">
    <source>
        <dbReference type="Proteomes" id="UP001479290"/>
    </source>
</evidence>
<dbReference type="InterPro" id="IPR025155">
    <property type="entry name" value="WxxW_domain"/>
</dbReference>
<feature type="domain" description="WxxW" evidence="6">
    <location>
        <begin position="25"/>
        <end position="104"/>
    </location>
</feature>
<comment type="caution">
    <text evidence="7">The sequence shown here is derived from an EMBL/GenBank/DDBJ whole genome shotgun (WGS) entry which is preliminary data.</text>
</comment>
<keyword evidence="4" id="KW-0325">Glycoprotein</keyword>
<evidence type="ECO:0000256" key="5">
    <source>
        <dbReference type="SAM" id="SignalP"/>
    </source>
</evidence>
<accession>A0AAW1YYG4</accession>
<dbReference type="Pfam" id="PF13330">
    <property type="entry name" value="Mucin2_WxxW"/>
    <property type="match status" value="12"/>
</dbReference>
<dbReference type="EMBL" id="JAWDJR010000022">
    <property type="protein sequence ID" value="KAK9954196.1"/>
    <property type="molecule type" value="Genomic_DNA"/>
</dbReference>
<feature type="domain" description="WxxW" evidence="6">
    <location>
        <begin position="298"/>
        <end position="375"/>
    </location>
</feature>
<reference evidence="7 8" key="1">
    <citation type="submission" date="2024-05" db="EMBL/GenBank/DDBJ databases">
        <title>A high-quality chromosomal-level genome assembly of Topmouth culter (Culter alburnus).</title>
        <authorList>
            <person name="Zhao H."/>
        </authorList>
    </citation>
    <scope>NUCLEOTIDE SEQUENCE [LARGE SCALE GENOMIC DNA]</scope>
    <source>
        <strain evidence="7">CATC2023</strain>
        <tissue evidence="7">Muscle</tissue>
    </source>
</reference>
<protein>
    <recommendedName>
        <fullName evidence="6">WxxW domain-containing protein</fullName>
    </recommendedName>
</protein>
<keyword evidence="8" id="KW-1185">Reference proteome</keyword>
<evidence type="ECO:0000256" key="4">
    <source>
        <dbReference type="ARBA" id="ARBA00023180"/>
    </source>
</evidence>
<evidence type="ECO:0000256" key="3">
    <source>
        <dbReference type="ARBA" id="ARBA00022729"/>
    </source>
</evidence>
<feature type="domain" description="WxxW" evidence="6">
    <location>
        <begin position="205"/>
        <end position="288"/>
    </location>
</feature>
<feature type="domain" description="WxxW" evidence="6">
    <location>
        <begin position="479"/>
        <end position="555"/>
    </location>
</feature>
<dbReference type="GO" id="GO:0005576">
    <property type="term" value="C:extracellular region"/>
    <property type="evidence" value="ECO:0007669"/>
    <property type="project" value="UniProtKB-SubCell"/>
</dbReference>
<dbReference type="InterPro" id="IPR039675">
    <property type="entry name" value="CILP1/CILP2"/>
</dbReference>
<proteinExistence type="predicted"/>
<feature type="signal peptide" evidence="5">
    <location>
        <begin position="1"/>
        <end position="21"/>
    </location>
</feature>
<dbReference type="AlphaFoldDB" id="A0AAW1YYG4"/>
<feature type="domain" description="WxxW" evidence="6">
    <location>
        <begin position="566"/>
        <end position="649"/>
    </location>
</feature>
<evidence type="ECO:0000256" key="1">
    <source>
        <dbReference type="ARBA" id="ARBA00004613"/>
    </source>
</evidence>
<feature type="domain" description="WxxW" evidence="6">
    <location>
        <begin position="838"/>
        <end position="915"/>
    </location>
</feature>
<feature type="domain" description="WxxW" evidence="6">
    <location>
        <begin position="114"/>
        <end position="194"/>
    </location>
</feature>
<dbReference type="PROSITE" id="PS51257">
    <property type="entry name" value="PROKAR_LIPOPROTEIN"/>
    <property type="match status" value="1"/>
</dbReference>
<name>A0AAW1YYG4_CULAL</name>